<organism evidence="1 2">
    <name type="scientific">Ktedonospora formicarum</name>
    <dbReference type="NCBI Taxonomy" id="2778364"/>
    <lineage>
        <taxon>Bacteria</taxon>
        <taxon>Bacillati</taxon>
        <taxon>Chloroflexota</taxon>
        <taxon>Ktedonobacteria</taxon>
        <taxon>Ktedonobacterales</taxon>
        <taxon>Ktedonobacteraceae</taxon>
        <taxon>Ktedonospora</taxon>
    </lineage>
</organism>
<comment type="caution">
    <text evidence="1">The sequence shown here is derived from an EMBL/GenBank/DDBJ whole genome shotgun (WGS) entry which is preliminary data.</text>
</comment>
<keyword evidence="2" id="KW-1185">Reference proteome</keyword>
<reference evidence="1" key="1">
    <citation type="submission" date="2020-10" db="EMBL/GenBank/DDBJ databases">
        <title>Taxonomic study of unclassified bacteria belonging to the class Ktedonobacteria.</title>
        <authorList>
            <person name="Yabe S."/>
            <person name="Wang C.M."/>
            <person name="Zheng Y."/>
            <person name="Sakai Y."/>
            <person name="Cavaletti L."/>
            <person name="Monciardini P."/>
            <person name="Donadio S."/>
        </authorList>
    </citation>
    <scope>NUCLEOTIDE SEQUENCE</scope>
    <source>
        <strain evidence="1">SOSP1-1</strain>
    </source>
</reference>
<gene>
    <name evidence="1" type="ORF">KSX_34430</name>
</gene>
<name>A0A8J3MRS0_9CHLR</name>
<dbReference type="RefSeq" id="WP_220194627.1">
    <property type="nucleotide sequence ID" value="NZ_BNJF01000001.1"/>
</dbReference>
<accession>A0A8J3MRS0</accession>
<protein>
    <submittedName>
        <fullName evidence="1">Uncharacterized protein</fullName>
    </submittedName>
</protein>
<sequence>MSQKPSKVRAKQPQPTQQIVTLSLDEQTWGKPQITIYQSVTHALHKTSINQRSPQTRNPIYAHTEPVEQILELQEI</sequence>
<evidence type="ECO:0000313" key="2">
    <source>
        <dbReference type="Proteomes" id="UP000612362"/>
    </source>
</evidence>
<dbReference type="EMBL" id="BNJF01000001">
    <property type="protein sequence ID" value="GHO45280.1"/>
    <property type="molecule type" value="Genomic_DNA"/>
</dbReference>
<proteinExistence type="predicted"/>
<dbReference type="Proteomes" id="UP000612362">
    <property type="component" value="Unassembled WGS sequence"/>
</dbReference>
<evidence type="ECO:0000313" key="1">
    <source>
        <dbReference type="EMBL" id="GHO45280.1"/>
    </source>
</evidence>
<dbReference type="AlphaFoldDB" id="A0A8J3MRS0"/>